<dbReference type="PANTHER" id="PTHR11851">
    <property type="entry name" value="METALLOPROTEASE"/>
    <property type="match status" value="1"/>
</dbReference>
<dbReference type="PANTHER" id="PTHR11851:SF49">
    <property type="entry name" value="MITOCHONDRIAL-PROCESSING PEPTIDASE SUBUNIT ALPHA"/>
    <property type="match status" value="1"/>
</dbReference>
<evidence type="ECO:0000256" key="2">
    <source>
        <dbReference type="ARBA" id="ARBA00007261"/>
    </source>
</evidence>
<dbReference type="Pfam" id="PF00675">
    <property type="entry name" value="Peptidase_M16"/>
    <property type="match status" value="1"/>
</dbReference>
<dbReference type="SUPFAM" id="SSF63411">
    <property type="entry name" value="LuxS/MPP-like metallohydrolase"/>
    <property type="match status" value="1"/>
</dbReference>
<sequence length="239" mass="26894">MTREDIMGKFEKLGGICDCQSSRDILIYAASVEAKGMSEAVEMLSEVVLRPRLTDEEVTDAKMAVTFDLEDLQLRPEKDRLLMEMIHATAFRDNTLGLPKICPPENVMKIDRSVLFTYLKQHHTPSRMVLAGVGVNHDDLVESAQKYFVDRPPIWEKMPTLANNRNIEVDQSVSQYTGGIIREEADLSDVSLGPNPLPELAHLVIGLESVGHQHSDFVTCLCSQYDDGGRGQFQCRRTW</sequence>
<dbReference type="InterPro" id="IPR011765">
    <property type="entry name" value="Pept_M16_N"/>
</dbReference>
<reference evidence="5 6" key="1">
    <citation type="submission" date="2023-11" db="EMBL/GenBank/DDBJ databases">
        <title>Halocaridina rubra genome assembly.</title>
        <authorList>
            <person name="Smith C."/>
        </authorList>
    </citation>
    <scope>NUCLEOTIDE SEQUENCE [LARGE SCALE GENOMIC DNA]</scope>
    <source>
        <strain evidence="5">EP-1</strain>
        <tissue evidence="5">Whole</tissue>
    </source>
</reference>
<keyword evidence="6" id="KW-1185">Reference proteome</keyword>
<dbReference type="InterPro" id="IPR011249">
    <property type="entry name" value="Metalloenz_LuxS/M16"/>
</dbReference>
<dbReference type="GO" id="GO:0005739">
    <property type="term" value="C:mitochondrion"/>
    <property type="evidence" value="ECO:0007669"/>
    <property type="project" value="TreeGrafter"/>
</dbReference>
<evidence type="ECO:0000259" key="4">
    <source>
        <dbReference type="Pfam" id="PF05193"/>
    </source>
</evidence>
<evidence type="ECO:0000313" key="5">
    <source>
        <dbReference type="EMBL" id="KAK7077614.1"/>
    </source>
</evidence>
<feature type="domain" description="Peptidase M16 C-terminal" evidence="4">
    <location>
        <begin position="109"/>
        <end position="214"/>
    </location>
</feature>
<accession>A0AAN8XG52</accession>
<dbReference type="GO" id="GO:0046872">
    <property type="term" value="F:metal ion binding"/>
    <property type="evidence" value="ECO:0007669"/>
    <property type="project" value="InterPro"/>
</dbReference>
<evidence type="ECO:0000259" key="3">
    <source>
        <dbReference type="Pfam" id="PF00675"/>
    </source>
</evidence>
<dbReference type="Pfam" id="PF05193">
    <property type="entry name" value="Peptidase_M16_C"/>
    <property type="match status" value="1"/>
</dbReference>
<dbReference type="InterPro" id="IPR050361">
    <property type="entry name" value="MPP/UQCRC_Complex"/>
</dbReference>
<protein>
    <recommendedName>
        <fullName evidence="7">Alpha-MPP</fullName>
    </recommendedName>
</protein>
<dbReference type="GO" id="GO:0006627">
    <property type="term" value="P:protein processing involved in protein targeting to mitochondrion"/>
    <property type="evidence" value="ECO:0007669"/>
    <property type="project" value="TreeGrafter"/>
</dbReference>
<gene>
    <name evidence="5" type="ORF">SK128_025081</name>
</gene>
<comment type="function">
    <text evidence="1">Substrate recognition and binding subunit of the essential mitochondrial processing protease (MPP), which cleaves the mitochondrial sequence off newly imported precursors proteins.</text>
</comment>
<organism evidence="5 6">
    <name type="scientific">Halocaridina rubra</name>
    <name type="common">Hawaiian red shrimp</name>
    <dbReference type="NCBI Taxonomy" id="373956"/>
    <lineage>
        <taxon>Eukaryota</taxon>
        <taxon>Metazoa</taxon>
        <taxon>Ecdysozoa</taxon>
        <taxon>Arthropoda</taxon>
        <taxon>Crustacea</taxon>
        <taxon>Multicrustacea</taxon>
        <taxon>Malacostraca</taxon>
        <taxon>Eumalacostraca</taxon>
        <taxon>Eucarida</taxon>
        <taxon>Decapoda</taxon>
        <taxon>Pleocyemata</taxon>
        <taxon>Caridea</taxon>
        <taxon>Atyoidea</taxon>
        <taxon>Atyidae</taxon>
        <taxon>Halocaridina</taxon>
    </lineage>
</organism>
<comment type="similarity">
    <text evidence="2">Belongs to the peptidase M16 family.</text>
</comment>
<dbReference type="Proteomes" id="UP001381693">
    <property type="component" value="Unassembled WGS sequence"/>
</dbReference>
<comment type="caution">
    <text evidence="5">The sequence shown here is derived from an EMBL/GenBank/DDBJ whole genome shotgun (WGS) entry which is preliminary data.</text>
</comment>
<dbReference type="InterPro" id="IPR007863">
    <property type="entry name" value="Peptidase_M16_C"/>
</dbReference>
<dbReference type="Gene3D" id="3.30.830.10">
    <property type="entry name" value="Metalloenzyme, LuxS/M16 peptidase-like"/>
    <property type="match status" value="1"/>
</dbReference>
<dbReference type="AlphaFoldDB" id="A0AAN8XG52"/>
<dbReference type="EMBL" id="JAXCGZ010008492">
    <property type="protein sequence ID" value="KAK7077614.1"/>
    <property type="molecule type" value="Genomic_DNA"/>
</dbReference>
<evidence type="ECO:0000256" key="1">
    <source>
        <dbReference type="ARBA" id="ARBA00002123"/>
    </source>
</evidence>
<name>A0AAN8XG52_HALRR</name>
<feature type="domain" description="Peptidase M16 N-terminal" evidence="3">
    <location>
        <begin position="5"/>
        <end position="103"/>
    </location>
</feature>
<proteinExistence type="inferred from homology"/>
<evidence type="ECO:0008006" key="7">
    <source>
        <dbReference type="Google" id="ProtNLM"/>
    </source>
</evidence>
<evidence type="ECO:0000313" key="6">
    <source>
        <dbReference type="Proteomes" id="UP001381693"/>
    </source>
</evidence>